<gene>
    <name evidence="1" type="ORF">JCM14722_24450</name>
</gene>
<evidence type="ECO:0000313" key="2">
    <source>
        <dbReference type="Proteomes" id="UP001061361"/>
    </source>
</evidence>
<sequence>MKLIKVYIDTCILKFSATSLNRLIPRNQTINWGGINHECIVHDFREINPNDKINNLRQKKDADSLPEIAKMAKDGLIEIVMQDEIIFESWGLPKMDSQSGMFYGAPVSMVDAPFVYGRIVVGFGSSAKELQEKFLLNLNQKRFLQLQKATGAYQGKNPKNINQLLDAFHIWCAEHNQCDHFLTMDYKLIKVIKSLKNNIPTVKVLSPSELLEEIKGQM</sequence>
<evidence type="ECO:0008006" key="3">
    <source>
        <dbReference type="Google" id="ProtNLM"/>
    </source>
</evidence>
<name>A0ABN6RYR7_9BACT</name>
<organism evidence="1 2">
    <name type="scientific">Pseudodesulfovibrio portus</name>
    <dbReference type="NCBI Taxonomy" id="231439"/>
    <lineage>
        <taxon>Bacteria</taxon>
        <taxon>Pseudomonadati</taxon>
        <taxon>Thermodesulfobacteriota</taxon>
        <taxon>Desulfovibrionia</taxon>
        <taxon>Desulfovibrionales</taxon>
        <taxon>Desulfovibrionaceae</taxon>
    </lineage>
</organism>
<keyword evidence="2" id="KW-1185">Reference proteome</keyword>
<reference evidence="1" key="1">
    <citation type="submission" date="2022-08" db="EMBL/GenBank/DDBJ databases">
        <title>Genome Sequence of the sulphate-reducing bacterium, Pseudodesulfovibrio portus JCM14722.</title>
        <authorList>
            <person name="Kondo R."/>
            <person name="Kataoka T."/>
        </authorList>
    </citation>
    <scope>NUCLEOTIDE SEQUENCE</scope>
    <source>
        <strain evidence="1">JCM 14722</strain>
    </source>
</reference>
<dbReference type="Proteomes" id="UP001061361">
    <property type="component" value="Chromosome"/>
</dbReference>
<dbReference type="EMBL" id="AP026708">
    <property type="protein sequence ID" value="BDQ34903.1"/>
    <property type="molecule type" value="Genomic_DNA"/>
</dbReference>
<evidence type="ECO:0000313" key="1">
    <source>
        <dbReference type="EMBL" id="BDQ34903.1"/>
    </source>
</evidence>
<proteinExistence type="predicted"/>
<accession>A0ABN6RYR7</accession>
<dbReference type="RefSeq" id="WP_264981795.1">
    <property type="nucleotide sequence ID" value="NZ_AP026708.1"/>
</dbReference>
<protein>
    <recommendedName>
        <fullName evidence="3">PIN domain-containing protein</fullName>
    </recommendedName>
</protein>